<name>A0ACB9H5D9_CICIN</name>
<comment type="caution">
    <text evidence="1">The sequence shown here is derived from an EMBL/GenBank/DDBJ whole genome shotgun (WGS) entry which is preliminary data.</text>
</comment>
<reference evidence="1 2" key="2">
    <citation type="journal article" date="2022" name="Mol. Ecol. Resour.">
        <title>The genomes of chicory, endive, great burdock and yacon provide insights into Asteraceae paleo-polyploidization history and plant inulin production.</title>
        <authorList>
            <person name="Fan W."/>
            <person name="Wang S."/>
            <person name="Wang H."/>
            <person name="Wang A."/>
            <person name="Jiang F."/>
            <person name="Liu H."/>
            <person name="Zhao H."/>
            <person name="Xu D."/>
            <person name="Zhang Y."/>
        </authorList>
    </citation>
    <scope>NUCLEOTIDE SEQUENCE [LARGE SCALE GENOMIC DNA]</scope>
    <source>
        <strain evidence="2">cv. Punajuju</strain>
        <tissue evidence="1">Leaves</tissue>
    </source>
</reference>
<dbReference type="EMBL" id="CM042009">
    <property type="protein sequence ID" value="KAI3790964.1"/>
    <property type="molecule type" value="Genomic_DNA"/>
</dbReference>
<organism evidence="1 2">
    <name type="scientific">Cichorium intybus</name>
    <name type="common">Chicory</name>
    <dbReference type="NCBI Taxonomy" id="13427"/>
    <lineage>
        <taxon>Eukaryota</taxon>
        <taxon>Viridiplantae</taxon>
        <taxon>Streptophyta</taxon>
        <taxon>Embryophyta</taxon>
        <taxon>Tracheophyta</taxon>
        <taxon>Spermatophyta</taxon>
        <taxon>Magnoliopsida</taxon>
        <taxon>eudicotyledons</taxon>
        <taxon>Gunneridae</taxon>
        <taxon>Pentapetalae</taxon>
        <taxon>asterids</taxon>
        <taxon>campanulids</taxon>
        <taxon>Asterales</taxon>
        <taxon>Asteraceae</taxon>
        <taxon>Cichorioideae</taxon>
        <taxon>Cichorieae</taxon>
        <taxon>Cichoriinae</taxon>
        <taxon>Cichorium</taxon>
    </lineage>
</organism>
<proteinExistence type="predicted"/>
<evidence type="ECO:0000313" key="1">
    <source>
        <dbReference type="EMBL" id="KAI3790964.1"/>
    </source>
</evidence>
<reference evidence="2" key="1">
    <citation type="journal article" date="2022" name="Mol. Ecol. Resour.">
        <title>The genomes of chicory, endive, great burdock and yacon provide insights into Asteraceae palaeo-polyploidization history and plant inulin production.</title>
        <authorList>
            <person name="Fan W."/>
            <person name="Wang S."/>
            <person name="Wang H."/>
            <person name="Wang A."/>
            <person name="Jiang F."/>
            <person name="Liu H."/>
            <person name="Zhao H."/>
            <person name="Xu D."/>
            <person name="Zhang Y."/>
        </authorList>
    </citation>
    <scope>NUCLEOTIDE SEQUENCE [LARGE SCALE GENOMIC DNA]</scope>
    <source>
        <strain evidence="2">cv. Punajuju</strain>
    </source>
</reference>
<sequence length="80" mass="9122">MDVVSMRRLRRTEVNSIDWFLLASVDEAVELMGLEESFEVDFAGTESLEEDELLANFARTESLEEDALLEDETYADATEL</sequence>
<dbReference type="Proteomes" id="UP001055811">
    <property type="component" value="Linkage Group LG01"/>
</dbReference>
<evidence type="ECO:0000313" key="2">
    <source>
        <dbReference type="Proteomes" id="UP001055811"/>
    </source>
</evidence>
<gene>
    <name evidence="1" type="ORF">L2E82_04431</name>
</gene>
<keyword evidence="2" id="KW-1185">Reference proteome</keyword>
<protein>
    <submittedName>
        <fullName evidence="1">Uncharacterized protein</fullName>
    </submittedName>
</protein>
<accession>A0ACB9H5D9</accession>